<dbReference type="EMBL" id="RZNH01000011">
    <property type="protein sequence ID" value="NOU59912.1"/>
    <property type="molecule type" value="Genomic_DNA"/>
</dbReference>
<dbReference type="InterPro" id="IPR007492">
    <property type="entry name" value="LytTR_DNA-bd_dom"/>
</dbReference>
<feature type="transmembrane region" description="Helical" evidence="1">
    <location>
        <begin position="109"/>
        <end position="132"/>
    </location>
</feature>
<name>A0ABX1WV21_9BACT</name>
<proteinExistence type="predicted"/>
<dbReference type="Gene3D" id="2.40.50.1020">
    <property type="entry name" value="LytTr DNA-binding domain"/>
    <property type="match status" value="1"/>
</dbReference>
<dbReference type="InterPro" id="IPR046947">
    <property type="entry name" value="LytR-like"/>
</dbReference>
<keyword evidence="4" id="KW-1185">Reference proteome</keyword>
<feature type="transmembrane region" description="Helical" evidence="1">
    <location>
        <begin position="71"/>
        <end position="97"/>
    </location>
</feature>
<keyword evidence="1" id="KW-0472">Membrane</keyword>
<dbReference type="PANTHER" id="PTHR37299:SF1">
    <property type="entry name" value="STAGE 0 SPORULATION PROTEIN A HOMOLOG"/>
    <property type="match status" value="1"/>
</dbReference>
<evidence type="ECO:0000256" key="1">
    <source>
        <dbReference type="SAM" id="Phobius"/>
    </source>
</evidence>
<accession>A0ABX1WV21</accession>
<feature type="domain" description="HTH LytTR-type" evidence="2">
    <location>
        <begin position="157"/>
        <end position="254"/>
    </location>
</feature>
<protein>
    <submittedName>
        <fullName evidence="3">LytTR family transcriptional regulator</fullName>
    </submittedName>
</protein>
<dbReference type="PANTHER" id="PTHR37299">
    <property type="entry name" value="TRANSCRIPTIONAL REGULATOR-RELATED"/>
    <property type="match status" value="1"/>
</dbReference>
<keyword evidence="1" id="KW-1133">Transmembrane helix</keyword>
<sequence>MNIKPKNLHLHIAYWIFTLLVLIRAFGFSWEDKTHAFYFVGTIFLIVIGTSYFFNYVLVRKFYYTKRYGRFTFYTFCMAIISFYLEMLVLLFFYIYLVDLNYFGLDPDAAQPLLLAVVLYFLILVGSFLLMITQIKENQQVIQQLVDEKEKMKNSFLEIMSNRKMAKIPYDNIVYIESLSNYIKVITLDNEIISKEKISKLYERLPDGFLRIHRSFIINTERIKERSLDEVLVEDVRLNIGRTYRKEVKELLNQRA</sequence>
<dbReference type="Proteomes" id="UP000732105">
    <property type="component" value="Unassembled WGS sequence"/>
</dbReference>
<reference evidence="3 4" key="1">
    <citation type="submission" date="2018-12" db="EMBL/GenBank/DDBJ databases">
        <title>Marinifilum JC070 sp. nov., a marine bacterium isolated from Yongle Blue Hole in the South China Sea.</title>
        <authorList>
            <person name="Fu T."/>
        </authorList>
    </citation>
    <scope>NUCLEOTIDE SEQUENCE [LARGE SCALE GENOMIC DNA]</scope>
    <source>
        <strain evidence="3 4">JC070</strain>
    </source>
</reference>
<comment type="caution">
    <text evidence="3">The sequence shown here is derived from an EMBL/GenBank/DDBJ whole genome shotgun (WGS) entry which is preliminary data.</text>
</comment>
<organism evidence="3 4">
    <name type="scientific">Marinifilum caeruleilacunae</name>
    <dbReference type="NCBI Taxonomy" id="2499076"/>
    <lineage>
        <taxon>Bacteria</taxon>
        <taxon>Pseudomonadati</taxon>
        <taxon>Bacteroidota</taxon>
        <taxon>Bacteroidia</taxon>
        <taxon>Marinilabiliales</taxon>
        <taxon>Marinifilaceae</taxon>
    </lineage>
</organism>
<gene>
    <name evidence="3" type="ORF">ELS83_08765</name>
</gene>
<evidence type="ECO:0000313" key="4">
    <source>
        <dbReference type="Proteomes" id="UP000732105"/>
    </source>
</evidence>
<keyword evidence="1" id="KW-0812">Transmembrane</keyword>
<evidence type="ECO:0000259" key="2">
    <source>
        <dbReference type="PROSITE" id="PS50930"/>
    </source>
</evidence>
<dbReference type="Pfam" id="PF04397">
    <property type="entry name" value="LytTR"/>
    <property type="match status" value="1"/>
</dbReference>
<dbReference type="SMART" id="SM00850">
    <property type="entry name" value="LytTR"/>
    <property type="match status" value="1"/>
</dbReference>
<dbReference type="PROSITE" id="PS50930">
    <property type="entry name" value="HTH_LYTTR"/>
    <property type="match status" value="1"/>
</dbReference>
<feature type="transmembrane region" description="Helical" evidence="1">
    <location>
        <begin position="12"/>
        <end position="30"/>
    </location>
</feature>
<feature type="transmembrane region" description="Helical" evidence="1">
    <location>
        <begin position="36"/>
        <end position="59"/>
    </location>
</feature>
<evidence type="ECO:0000313" key="3">
    <source>
        <dbReference type="EMBL" id="NOU59912.1"/>
    </source>
</evidence>